<dbReference type="InterPro" id="IPR018253">
    <property type="entry name" value="DnaJ_domain_CS"/>
</dbReference>
<dbReference type="Proteomes" id="UP001608902">
    <property type="component" value="Unassembled WGS sequence"/>
</dbReference>
<dbReference type="InterPro" id="IPR036869">
    <property type="entry name" value="J_dom_sf"/>
</dbReference>
<dbReference type="InterPro" id="IPR001623">
    <property type="entry name" value="DnaJ_domain"/>
</dbReference>
<dbReference type="InterPro" id="IPR056453">
    <property type="entry name" value="HTH_DNAJC9"/>
</dbReference>
<dbReference type="PROSITE" id="PS50076">
    <property type="entry name" value="DNAJ_2"/>
    <property type="match status" value="1"/>
</dbReference>
<dbReference type="PRINTS" id="PR00625">
    <property type="entry name" value="JDOMAIN"/>
</dbReference>
<dbReference type="PANTHER" id="PTHR44144">
    <property type="entry name" value="DNAJ HOMOLOG SUBFAMILY C MEMBER 9"/>
    <property type="match status" value="1"/>
</dbReference>
<evidence type="ECO:0000256" key="1">
    <source>
        <dbReference type="SAM" id="Coils"/>
    </source>
</evidence>
<dbReference type="Pfam" id="PF00226">
    <property type="entry name" value="DnaJ"/>
    <property type="match status" value="1"/>
</dbReference>
<feature type="domain" description="J" evidence="2">
    <location>
        <begin position="15"/>
        <end position="87"/>
    </location>
</feature>
<feature type="coiled-coil region" evidence="1">
    <location>
        <begin position="186"/>
        <end position="213"/>
    </location>
</feature>
<evidence type="ECO:0000313" key="3">
    <source>
        <dbReference type="EMBL" id="MFH4974395.1"/>
    </source>
</evidence>
<sequence>MSFLEECRKHFSTTSLYDLLNLKRCDSLTQSSIKKAFYKLSMQWHPDRFNSVSEEQKQIVTAKFQIINKAYAILGDKEKRKIYDETGIVDDDVVTDDVDWMAKWRLIFKKVTIDDIKKFVEEYRGSDEEKKDVKRAYEKHGGDMSRIMDDIMGATYEDEDRIRKILVNMIENHEIVATKVFTNEPKSRKDKRMKAAKKEAKEAEKALKEIVDREGTNSLEALIQKRQLKRSQDSFLDNLLSKYSGTKKPRRSK</sequence>
<dbReference type="Pfam" id="PF23302">
    <property type="entry name" value="HTH_DNAJC9"/>
    <property type="match status" value="1"/>
</dbReference>
<name>A0ABD6E4F4_9BILA</name>
<dbReference type="SMART" id="SM00271">
    <property type="entry name" value="DnaJ"/>
    <property type="match status" value="1"/>
</dbReference>
<dbReference type="PANTHER" id="PTHR44144:SF1">
    <property type="entry name" value="DNAJ HOMOLOG SUBFAMILY C MEMBER 9"/>
    <property type="match status" value="1"/>
</dbReference>
<reference evidence="3 4" key="1">
    <citation type="submission" date="2024-08" db="EMBL/GenBank/DDBJ databases">
        <title>Gnathostoma spinigerum genome.</title>
        <authorList>
            <person name="Gonzalez-Bertolin B."/>
            <person name="Monzon S."/>
            <person name="Zaballos A."/>
            <person name="Jimenez P."/>
            <person name="Dekumyoy P."/>
            <person name="Varona S."/>
            <person name="Cuesta I."/>
            <person name="Sumanam S."/>
            <person name="Adisakwattana P."/>
            <person name="Gasser R.B."/>
            <person name="Hernandez-Gonzalez A."/>
            <person name="Young N.D."/>
            <person name="Perteguer M.J."/>
        </authorList>
    </citation>
    <scope>NUCLEOTIDE SEQUENCE [LARGE SCALE GENOMIC DNA]</scope>
    <source>
        <strain evidence="3">AL3</strain>
        <tissue evidence="3">Liver</tissue>
    </source>
</reference>
<dbReference type="InterPro" id="IPR052594">
    <property type="entry name" value="J_domain-containing_protein"/>
</dbReference>
<protein>
    <recommendedName>
        <fullName evidence="2">J domain-containing protein</fullName>
    </recommendedName>
</protein>
<keyword evidence="1" id="KW-0175">Coiled coil</keyword>
<proteinExistence type="predicted"/>
<dbReference type="AlphaFoldDB" id="A0ABD6E4F4"/>
<comment type="caution">
    <text evidence="3">The sequence shown here is derived from an EMBL/GenBank/DDBJ whole genome shotgun (WGS) entry which is preliminary data.</text>
</comment>
<keyword evidence="4" id="KW-1185">Reference proteome</keyword>
<organism evidence="3 4">
    <name type="scientific">Gnathostoma spinigerum</name>
    <dbReference type="NCBI Taxonomy" id="75299"/>
    <lineage>
        <taxon>Eukaryota</taxon>
        <taxon>Metazoa</taxon>
        <taxon>Ecdysozoa</taxon>
        <taxon>Nematoda</taxon>
        <taxon>Chromadorea</taxon>
        <taxon>Rhabditida</taxon>
        <taxon>Spirurina</taxon>
        <taxon>Gnathostomatomorpha</taxon>
        <taxon>Gnathostomatoidea</taxon>
        <taxon>Gnathostomatidae</taxon>
        <taxon>Gnathostoma</taxon>
    </lineage>
</organism>
<gene>
    <name evidence="3" type="ORF">AB6A40_001104</name>
</gene>
<evidence type="ECO:0000313" key="4">
    <source>
        <dbReference type="Proteomes" id="UP001608902"/>
    </source>
</evidence>
<dbReference type="SUPFAM" id="SSF46565">
    <property type="entry name" value="Chaperone J-domain"/>
    <property type="match status" value="1"/>
</dbReference>
<dbReference type="PROSITE" id="PS00636">
    <property type="entry name" value="DNAJ_1"/>
    <property type="match status" value="1"/>
</dbReference>
<dbReference type="Gene3D" id="1.10.287.110">
    <property type="entry name" value="DnaJ domain"/>
    <property type="match status" value="1"/>
</dbReference>
<dbReference type="CDD" id="cd06257">
    <property type="entry name" value="DnaJ"/>
    <property type="match status" value="1"/>
</dbReference>
<dbReference type="EMBL" id="JBGFUD010000372">
    <property type="protein sequence ID" value="MFH4974395.1"/>
    <property type="molecule type" value="Genomic_DNA"/>
</dbReference>
<accession>A0ABD6E4F4</accession>
<evidence type="ECO:0000259" key="2">
    <source>
        <dbReference type="PROSITE" id="PS50076"/>
    </source>
</evidence>